<dbReference type="Proteomes" id="UP001521116">
    <property type="component" value="Unassembled WGS sequence"/>
</dbReference>
<sequence>MKVLSTLFLLTALVAALPQESVSSENDTSIDVFYNGTACNDIACVTIELPEDLGYTYDNTSSLADNTTTIGENNNLRRRKGKTDALALAADVLNYYSSQYEAWLKDQERRRDFTQGISAKLRDDTGCNIFVCNVGYTVSTPCDYVGTVHLDLKQKDATVVTYSICFADKLTFHRRGDGGYENWAWATAESNSCVARADTAYVDCHYSSARCEKPDA</sequence>
<keyword evidence="3" id="KW-1185">Reference proteome</keyword>
<feature type="signal peptide" evidence="1">
    <location>
        <begin position="1"/>
        <end position="16"/>
    </location>
</feature>
<evidence type="ECO:0000256" key="1">
    <source>
        <dbReference type="SAM" id="SignalP"/>
    </source>
</evidence>
<feature type="chain" id="PRO_5047090233" evidence="1">
    <location>
        <begin position="17"/>
        <end position="216"/>
    </location>
</feature>
<evidence type="ECO:0000313" key="2">
    <source>
        <dbReference type="EMBL" id="KAL1614662.1"/>
    </source>
</evidence>
<dbReference type="EMBL" id="JAJVDC020000367">
    <property type="protein sequence ID" value="KAL1614662.1"/>
    <property type="molecule type" value="Genomic_DNA"/>
</dbReference>
<proteinExistence type="predicted"/>
<keyword evidence="1" id="KW-0732">Signal</keyword>
<evidence type="ECO:0000313" key="3">
    <source>
        <dbReference type="Proteomes" id="UP001521116"/>
    </source>
</evidence>
<reference evidence="2 3" key="1">
    <citation type="submission" date="2024-02" db="EMBL/GenBank/DDBJ databases">
        <title>De novo assembly and annotation of 12 fungi associated with fruit tree decline syndrome in Ontario, Canada.</title>
        <authorList>
            <person name="Sulman M."/>
            <person name="Ellouze W."/>
            <person name="Ilyukhin E."/>
        </authorList>
    </citation>
    <scope>NUCLEOTIDE SEQUENCE [LARGE SCALE GENOMIC DNA]</scope>
    <source>
        <strain evidence="2 3">M1-105</strain>
    </source>
</reference>
<name>A0ABR3SA90_9PEZI</name>
<protein>
    <submittedName>
        <fullName evidence="2">Uncharacterized protein</fullName>
    </submittedName>
</protein>
<comment type="caution">
    <text evidence="2">The sequence shown here is derived from an EMBL/GenBank/DDBJ whole genome shotgun (WGS) entry which is preliminary data.</text>
</comment>
<gene>
    <name evidence="2" type="ORF">SLS56_012042</name>
</gene>
<organism evidence="2 3">
    <name type="scientific">Neofusicoccum ribis</name>
    <dbReference type="NCBI Taxonomy" id="45134"/>
    <lineage>
        <taxon>Eukaryota</taxon>
        <taxon>Fungi</taxon>
        <taxon>Dikarya</taxon>
        <taxon>Ascomycota</taxon>
        <taxon>Pezizomycotina</taxon>
        <taxon>Dothideomycetes</taxon>
        <taxon>Dothideomycetes incertae sedis</taxon>
        <taxon>Botryosphaeriales</taxon>
        <taxon>Botryosphaeriaceae</taxon>
        <taxon>Neofusicoccum</taxon>
    </lineage>
</organism>
<accession>A0ABR3SA90</accession>